<gene>
    <name evidence="1" type="ORF">F0254_20460</name>
</gene>
<dbReference type="Proteomes" id="UP000532247">
    <property type="component" value="Unassembled WGS sequence"/>
</dbReference>
<accession>A0A7Y4B6K8</accession>
<reference evidence="1 2" key="1">
    <citation type="submission" date="2019-09" db="EMBL/GenBank/DDBJ databases">
        <title>Draft genome sequencing and comparative genomics of hatchery-associated Vibrios.</title>
        <authorList>
            <person name="Kehlet-Delgado H."/>
            <person name="Mueller R.S."/>
        </authorList>
    </citation>
    <scope>NUCLEOTIDE SEQUENCE [LARGE SCALE GENOMIC DNA]</scope>
    <source>
        <strain evidence="1 2">081416A</strain>
    </source>
</reference>
<dbReference type="AlphaFoldDB" id="A0A7Y4B6K8"/>
<evidence type="ECO:0000313" key="1">
    <source>
        <dbReference type="EMBL" id="NOI11211.1"/>
    </source>
</evidence>
<proteinExistence type="predicted"/>
<organism evidence="1 2">
    <name type="scientific">Vibrio alginolyticus</name>
    <dbReference type="NCBI Taxonomy" id="663"/>
    <lineage>
        <taxon>Bacteria</taxon>
        <taxon>Pseudomonadati</taxon>
        <taxon>Pseudomonadota</taxon>
        <taxon>Gammaproteobacteria</taxon>
        <taxon>Vibrionales</taxon>
        <taxon>Vibrionaceae</taxon>
        <taxon>Vibrio</taxon>
    </lineage>
</organism>
<evidence type="ECO:0000313" key="2">
    <source>
        <dbReference type="Proteomes" id="UP000532247"/>
    </source>
</evidence>
<name>A0A7Y4B6K8_VIBAL</name>
<dbReference type="RefSeq" id="WP_025443189.1">
    <property type="nucleotide sequence ID" value="NZ_JAGDLQ010000012.1"/>
</dbReference>
<protein>
    <submittedName>
        <fullName evidence="1">Uncharacterized protein</fullName>
    </submittedName>
</protein>
<dbReference type="EMBL" id="VTYF01000015">
    <property type="protein sequence ID" value="NOI11211.1"/>
    <property type="molecule type" value="Genomic_DNA"/>
</dbReference>
<sequence>MKLRTDIAQKVSESRSRIIKELALYVGDNAASLEAALHNASLRNECYMEHAPNTRDVSHAKYLGYKSGDLVVPAYIVQAALDSILLEGFQPDSLPMKKLMVGLLLTRRSMFHVEDIQRRFPQHWNKEYVDEIMKIAKGLL</sequence>
<comment type="caution">
    <text evidence="1">The sequence shown here is derived from an EMBL/GenBank/DDBJ whole genome shotgun (WGS) entry which is preliminary data.</text>
</comment>